<gene>
    <name evidence="3" type="ORF">ACFPJ6_15280</name>
</gene>
<keyword evidence="2" id="KW-0732">Signal</keyword>
<dbReference type="EMBL" id="JBHSLD010000014">
    <property type="protein sequence ID" value="MFC5382130.1"/>
    <property type="molecule type" value="Genomic_DNA"/>
</dbReference>
<accession>A0ABW0GQY2</accession>
<dbReference type="PROSITE" id="PS51257">
    <property type="entry name" value="PROKAR_LIPOPROTEIN"/>
    <property type="match status" value="1"/>
</dbReference>
<keyword evidence="4" id="KW-1185">Reference proteome</keyword>
<comment type="caution">
    <text evidence="3">The sequence shown here is derived from an EMBL/GenBank/DDBJ whole genome shotgun (WGS) entry which is preliminary data.</text>
</comment>
<evidence type="ECO:0000256" key="1">
    <source>
        <dbReference type="SAM" id="MobiDB-lite"/>
    </source>
</evidence>
<feature type="signal peptide" evidence="2">
    <location>
        <begin position="1"/>
        <end position="30"/>
    </location>
</feature>
<evidence type="ECO:0000313" key="4">
    <source>
        <dbReference type="Proteomes" id="UP001596122"/>
    </source>
</evidence>
<feature type="region of interest" description="Disordered" evidence="1">
    <location>
        <begin position="29"/>
        <end position="56"/>
    </location>
</feature>
<proteinExistence type="predicted"/>
<feature type="chain" id="PRO_5045102746" description="Lipoprotein" evidence="2">
    <location>
        <begin position="31"/>
        <end position="193"/>
    </location>
</feature>
<reference evidence="4" key="1">
    <citation type="journal article" date="2019" name="Int. J. Syst. Evol. Microbiol.">
        <title>The Global Catalogue of Microorganisms (GCM) 10K type strain sequencing project: providing services to taxonomists for standard genome sequencing and annotation.</title>
        <authorList>
            <consortium name="The Broad Institute Genomics Platform"/>
            <consortium name="The Broad Institute Genome Sequencing Center for Infectious Disease"/>
            <person name="Wu L."/>
            <person name="Ma J."/>
        </authorList>
    </citation>
    <scope>NUCLEOTIDE SEQUENCE [LARGE SCALE GENOMIC DNA]</scope>
    <source>
        <strain evidence="4">CCUG 43114</strain>
    </source>
</reference>
<evidence type="ECO:0000313" key="3">
    <source>
        <dbReference type="EMBL" id="MFC5382130.1"/>
    </source>
</evidence>
<dbReference type="RefSeq" id="WP_340269742.1">
    <property type="nucleotide sequence ID" value="NZ_JBBEOG010000005.1"/>
</dbReference>
<dbReference type="Proteomes" id="UP001596122">
    <property type="component" value="Unassembled WGS sequence"/>
</dbReference>
<protein>
    <recommendedName>
        <fullName evidence="5">Lipoprotein</fullName>
    </recommendedName>
</protein>
<evidence type="ECO:0008006" key="5">
    <source>
        <dbReference type="Google" id="ProtNLM"/>
    </source>
</evidence>
<name>A0ABW0GQY2_9MICO</name>
<organism evidence="3 4">
    <name type="scientific">Aquipuribacter nitratireducens</name>
    <dbReference type="NCBI Taxonomy" id="650104"/>
    <lineage>
        <taxon>Bacteria</taxon>
        <taxon>Bacillati</taxon>
        <taxon>Actinomycetota</taxon>
        <taxon>Actinomycetes</taxon>
        <taxon>Micrococcales</taxon>
        <taxon>Intrasporangiaceae</taxon>
        <taxon>Aquipuribacter</taxon>
    </lineage>
</organism>
<sequence>MSRRAASRRRRLVVSVASLLATVLAGCASSAPSTAPGDREQGPVQQDQPPATEHHEAVQREPVLEDGHDDLEALPMAIPSWDAASRDAAVRAAITAVTAFGADLEASAWWRELEPLLSPSAQEAYAATAPENVPVGAVKYGFLPASDPPSAFLAEVDVGTDVGVYTVLLSRAGPGEPWIVERFVPPATPEPKQ</sequence>
<evidence type="ECO:0000256" key="2">
    <source>
        <dbReference type="SAM" id="SignalP"/>
    </source>
</evidence>